<dbReference type="Gene3D" id="3.40.190.10">
    <property type="entry name" value="Periplasmic binding protein-like II"/>
    <property type="match status" value="2"/>
</dbReference>
<dbReference type="PANTHER" id="PTHR31528:SF3">
    <property type="entry name" value="THIAMINE BIOSYNTHESIS PROTEIN HI_0357-RELATED"/>
    <property type="match status" value="1"/>
</dbReference>
<dbReference type="InterPro" id="IPR015168">
    <property type="entry name" value="SsuA/THI5"/>
</dbReference>
<protein>
    <submittedName>
        <fullName evidence="3">ABC transporter substrate-binding protein</fullName>
    </submittedName>
</protein>
<dbReference type="EMBL" id="SMLL01000003">
    <property type="protein sequence ID" value="TFZ01290.1"/>
    <property type="molecule type" value="Genomic_DNA"/>
</dbReference>
<dbReference type="PANTHER" id="PTHR31528">
    <property type="entry name" value="4-AMINO-5-HYDROXYMETHYL-2-METHYLPYRIMIDINE PHOSPHATE SYNTHASE THI11-RELATED"/>
    <property type="match status" value="1"/>
</dbReference>
<comment type="caution">
    <text evidence="3">The sequence shown here is derived from an EMBL/GenBank/DDBJ whole genome shotgun (WGS) entry which is preliminary data.</text>
</comment>
<organism evidence="3 4">
    <name type="scientific">Ramlibacter rhizophilus</name>
    <dbReference type="NCBI Taxonomy" id="1781167"/>
    <lineage>
        <taxon>Bacteria</taxon>
        <taxon>Pseudomonadati</taxon>
        <taxon>Pseudomonadota</taxon>
        <taxon>Betaproteobacteria</taxon>
        <taxon>Burkholderiales</taxon>
        <taxon>Comamonadaceae</taxon>
        <taxon>Ramlibacter</taxon>
    </lineage>
</organism>
<dbReference type="InterPro" id="IPR027939">
    <property type="entry name" value="NMT1/THI5"/>
</dbReference>
<feature type="signal peptide" evidence="1">
    <location>
        <begin position="1"/>
        <end position="30"/>
    </location>
</feature>
<evidence type="ECO:0000313" key="3">
    <source>
        <dbReference type="EMBL" id="TFZ01290.1"/>
    </source>
</evidence>
<feature type="domain" description="SsuA/THI5-like" evidence="2">
    <location>
        <begin position="44"/>
        <end position="247"/>
    </location>
</feature>
<dbReference type="AlphaFoldDB" id="A0A4Z0BS85"/>
<reference evidence="3 4" key="1">
    <citation type="submission" date="2019-03" db="EMBL/GenBank/DDBJ databases">
        <title>Ramlibacter rhizophilus CCTCC AB2015357, whole genome shotgun sequence.</title>
        <authorList>
            <person name="Zhang X."/>
            <person name="Feng G."/>
            <person name="Zhu H."/>
        </authorList>
    </citation>
    <scope>NUCLEOTIDE SEQUENCE [LARGE SCALE GENOMIC DNA]</scope>
    <source>
        <strain evidence="3 4">CCTCC AB2015357</strain>
    </source>
</reference>
<dbReference type="Pfam" id="PF09084">
    <property type="entry name" value="NMT1"/>
    <property type="match status" value="1"/>
</dbReference>
<gene>
    <name evidence="3" type="ORF">EZ242_07870</name>
</gene>
<keyword evidence="4" id="KW-1185">Reference proteome</keyword>
<name>A0A4Z0BS85_9BURK</name>
<dbReference type="Proteomes" id="UP000297564">
    <property type="component" value="Unassembled WGS sequence"/>
</dbReference>
<sequence>MLAYRSLQSLARRGAVGLLFSLAAALPAAAQDKVTVITTWFAQAEHGGLYQAVAKDIYKKHGLDVTIKMGGPQVNGVQLLLAGQADVIMNYDFAVLQGVEKGFPLVTIAAPFQFDIQGIMTREDVKSLADLKDKTILVAGTGTTYWWPWVKKKYGYTDAQMRPYTFNMQPFFADPNIVQQAFPSSEPYQAEQKGMKTNFFLLSDNGYPPYTQALTTTRKMVQERPDVLKRFVRASVEGWKSYLEDPAPGNALIKKDNPNMTDGQLAFGLKKLKEMKVVTGGDAATKGIGTMSDERWQKTADFMKEWGLLKPDTDHRKAYTLEFIKDVKVMP</sequence>
<proteinExistence type="predicted"/>
<dbReference type="RefSeq" id="WP_135284588.1">
    <property type="nucleotide sequence ID" value="NZ_SMLL01000003.1"/>
</dbReference>
<evidence type="ECO:0000313" key="4">
    <source>
        <dbReference type="Proteomes" id="UP000297564"/>
    </source>
</evidence>
<evidence type="ECO:0000259" key="2">
    <source>
        <dbReference type="Pfam" id="PF09084"/>
    </source>
</evidence>
<accession>A0A4Z0BS85</accession>
<keyword evidence="1" id="KW-0732">Signal</keyword>
<evidence type="ECO:0000256" key="1">
    <source>
        <dbReference type="SAM" id="SignalP"/>
    </source>
</evidence>
<dbReference type="SUPFAM" id="SSF53850">
    <property type="entry name" value="Periplasmic binding protein-like II"/>
    <property type="match status" value="1"/>
</dbReference>
<dbReference type="OrthoDB" id="9180959at2"/>
<feature type="chain" id="PRO_5021409793" evidence="1">
    <location>
        <begin position="31"/>
        <end position="331"/>
    </location>
</feature>
<dbReference type="GO" id="GO:0009228">
    <property type="term" value="P:thiamine biosynthetic process"/>
    <property type="evidence" value="ECO:0007669"/>
    <property type="project" value="InterPro"/>
</dbReference>